<protein>
    <recommendedName>
        <fullName evidence="1">Glyoxalase/fosfomycin resistance/dioxygenase domain-containing protein</fullName>
    </recommendedName>
</protein>
<dbReference type="Gene3D" id="3.10.180.10">
    <property type="entry name" value="2,3-Dihydroxybiphenyl 1,2-Dioxygenase, domain 1"/>
    <property type="match status" value="1"/>
</dbReference>
<dbReference type="Proteomes" id="UP001157114">
    <property type="component" value="Unassembled WGS sequence"/>
</dbReference>
<evidence type="ECO:0000313" key="2">
    <source>
        <dbReference type="EMBL" id="GLX70499.1"/>
    </source>
</evidence>
<dbReference type="RefSeq" id="WP_349816744.1">
    <property type="nucleotide sequence ID" value="NZ_BSSQ01000019.1"/>
</dbReference>
<keyword evidence="3" id="KW-1185">Reference proteome</keyword>
<dbReference type="EMBL" id="BSSQ01000019">
    <property type="protein sequence ID" value="GLX70499.1"/>
    <property type="molecule type" value="Genomic_DNA"/>
</dbReference>
<sequence>MQLKTSYQYIPVTNLQQALKWYSEHLGFKLAVEDPICLELRSESGVRVFLI</sequence>
<dbReference type="SUPFAM" id="SSF54593">
    <property type="entry name" value="Glyoxalase/Bleomycin resistance protein/Dihydroxybiphenyl dioxygenase"/>
    <property type="match status" value="1"/>
</dbReference>
<proteinExistence type="predicted"/>
<reference evidence="2 3" key="1">
    <citation type="submission" date="2023-03" db="EMBL/GenBank/DDBJ databases">
        <title>Draft genome sequence of the bacteria which degrade cell wall of Tricholomamatutake.</title>
        <authorList>
            <person name="Konishi Y."/>
            <person name="Fukuta Y."/>
            <person name="Shirasaka N."/>
        </authorList>
    </citation>
    <scope>NUCLEOTIDE SEQUENCE [LARGE SCALE GENOMIC DNA]</scope>
    <source>
        <strain evidence="3">mu1</strain>
    </source>
</reference>
<comment type="caution">
    <text evidence="2">The sequence shown here is derived from an EMBL/GenBank/DDBJ whole genome shotgun (WGS) entry which is preliminary data.</text>
</comment>
<dbReference type="CDD" id="cd06587">
    <property type="entry name" value="VOC"/>
    <property type="match status" value="1"/>
</dbReference>
<dbReference type="InterPro" id="IPR004360">
    <property type="entry name" value="Glyas_Fos-R_dOase_dom"/>
</dbReference>
<organism evidence="2 3">
    <name type="scientific">Paenibacillus glycanilyticus</name>
    <dbReference type="NCBI Taxonomy" id="126569"/>
    <lineage>
        <taxon>Bacteria</taxon>
        <taxon>Bacillati</taxon>
        <taxon>Bacillota</taxon>
        <taxon>Bacilli</taxon>
        <taxon>Bacillales</taxon>
        <taxon>Paenibacillaceae</taxon>
        <taxon>Paenibacillus</taxon>
    </lineage>
</organism>
<name>A0ABQ6GI04_9BACL</name>
<feature type="domain" description="Glyoxalase/fosfomycin resistance/dioxygenase" evidence="1">
    <location>
        <begin position="10"/>
        <end position="35"/>
    </location>
</feature>
<evidence type="ECO:0000313" key="3">
    <source>
        <dbReference type="Proteomes" id="UP001157114"/>
    </source>
</evidence>
<gene>
    <name evidence="2" type="ORF">MU1_48450</name>
</gene>
<dbReference type="Pfam" id="PF00903">
    <property type="entry name" value="Glyoxalase"/>
    <property type="match status" value="1"/>
</dbReference>
<evidence type="ECO:0000259" key="1">
    <source>
        <dbReference type="Pfam" id="PF00903"/>
    </source>
</evidence>
<accession>A0ABQ6GI04</accession>
<dbReference type="InterPro" id="IPR029068">
    <property type="entry name" value="Glyas_Bleomycin-R_OHBP_Dase"/>
</dbReference>